<sequence>MSSLQWTLRLIRDKGLFSKDATFESTNGPIDFDSSHSYVGTVLGEFCQNTLSFDLPNDTLGAIWILAKLHATVQAGSQPDL</sequence>
<name>A0AA40FTI6_9HYME</name>
<dbReference type="Proteomes" id="UP001177670">
    <property type="component" value="Unassembled WGS sequence"/>
</dbReference>
<protein>
    <submittedName>
        <fullName evidence="1">Uncharacterized protein</fullName>
    </submittedName>
</protein>
<comment type="caution">
    <text evidence="1">The sequence shown here is derived from an EMBL/GenBank/DDBJ whole genome shotgun (WGS) entry which is preliminary data.</text>
</comment>
<organism evidence="1 2">
    <name type="scientific">Melipona bicolor</name>
    <dbReference type="NCBI Taxonomy" id="60889"/>
    <lineage>
        <taxon>Eukaryota</taxon>
        <taxon>Metazoa</taxon>
        <taxon>Ecdysozoa</taxon>
        <taxon>Arthropoda</taxon>
        <taxon>Hexapoda</taxon>
        <taxon>Insecta</taxon>
        <taxon>Pterygota</taxon>
        <taxon>Neoptera</taxon>
        <taxon>Endopterygota</taxon>
        <taxon>Hymenoptera</taxon>
        <taxon>Apocrita</taxon>
        <taxon>Aculeata</taxon>
        <taxon>Apoidea</taxon>
        <taxon>Anthophila</taxon>
        <taxon>Apidae</taxon>
        <taxon>Melipona</taxon>
    </lineage>
</organism>
<proteinExistence type="predicted"/>
<evidence type="ECO:0000313" key="2">
    <source>
        <dbReference type="Proteomes" id="UP001177670"/>
    </source>
</evidence>
<dbReference type="AlphaFoldDB" id="A0AA40FTI6"/>
<dbReference type="EMBL" id="JAHYIQ010000017">
    <property type="protein sequence ID" value="KAK1125085.1"/>
    <property type="molecule type" value="Genomic_DNA"/>
</dbReference>
<keyword evidence="2" id="KW-1185">Reference proteome</keyword>
<gene>
    <name evidence="1" type="ORF">K0M31_006424</name>
</gene>
<reference evidence="1" key="1">
    <citation type="submission" date="2021-10" db="EMBL/GenBank/DDBJ databases">
        <title>Melipona bicolor Genome sequencing and assembly.</title>
        <authorList>
            <person name="Araujo N.S."/>
            <person name="Arias M.C."/>
        </authorList>
    </citation>
    <scope>NUCLEOTIDE SEQUENCE</scope>
    <source>
        <strain evidence="1">USP_2M_L1-L4_2017</strain>
        <tissue evidence="1">Whole body</tissue>
    </source>
</reference>
<evidence type="ECO:0000313" key="1">
    <source>
        <dbReference type="EMBL" id="KAK1125085.1"/>
    </source>
</evidence>
<accession>A0AA40FTI6</accession>